<reference evidence="1" key="1">
    <citation type="journal article" date="2015" name="Genome Biol. Evol.">
        <title>Organellar Genomes of White Spruce (Picea glauca): Assembly and Annotation.</title>
        <authorList>
            <person name="Jackman S.D."/>
            <person name="Warren R.L."/>
            <person name="Gibb E.A."/>
            <person name="Vandervalk B.P."/>
            <person name="Mohamadi H."/>
            <person name="Chu J."/>
            <person name="Raymond A."/>
            <person name="Pleasance S."/>
            <person name="Coope R."/>
            <person name="Wildung M.R."/>
            <person name="Ritland C.E."/>
            <person name="Bousquet J."/>
            <person name="Jones S.J."/>
            <person name="Bohlmann J."/>
            <person name="Birol I."/>
        </authorList>
    </citation>
    <scope>NUCLEOTIDE SEQUENCE [LARGE SCALE GENOMIC DNA]</scope>
    <source>
        <tissue evidence="1">Flushing bud</tissue>
    </source>
</reference>
<organism evidence="1">
    <name type="scientific">Picea glauca</name>
    <name type="common">White spruce</name>
    <name type="synonym">Pinus glauca</name>
    <dbReference type="NCBI Taxonomy" id="3330"/>
    <lineage>
        <taxon>Eukaryota</taxon>
        <taxon>Viridiplantae</taxon>
        <taxon>Streptophyta</taxon>
        <taxon>Embryophyta</taxon>
        <taxon>Tracheophyta</taxon>
        <taxon>Spermatophyta</taxon>
        <taxon>Pinopsida</taxon>
        <taxon>Pinidae</taxon>
        <taxon>Conifers I</taxon>
        <taxon>Pinales</taxon>
        <taxon>Pinaceae</taxon>
        <taxon>Picea</taxon>
    </lineage>
</organism>
<gene>
    <name evidence="1" type="ORF">ABT39_MTgene513</name>
</gene>
<accession>A0A101M498</accession>
<name>A0A101M498_PICGL</name>
<proteinExistence type="predicted"/>
<dbReference type="AlphaFoldDB" id="A0A101M498"/>
<keyword evidence="1" id="KW-0496">Mitochondrion</keyword>
<sequence length="44" mass="5061">MPLPLPLLWVPMRVLLRYHLLSKGQWLKLVLALSLIRLASLGQL</sequence>
<geneLocation type="mitochondrion" evidence="1"/>
<evidence type="ECO:0000313" key="1">
    <source>
        <dbReference type="EMBL" id="KUM50669.1"/>
    </source>
</evidence>
<dbReference type="EMBL" id="LKAM01000001">
    <property type="protein sequence ID" value="KUM50669.1"/>
    <property type="molecule type" value="Genomic_DNA"/>
</dbReference>
<comment type="caution">
    <text evidence="1">The sequence shown here is derived from an EMBL/GenBank/DDBJ whole genome shotgun (WGS) entry which is preliminary data.</text>
</comment>
<protein>
    <submittedName>
        <fullName evidence="1">Uncharacterized protein</fullName>
    </submittedName>
</protein>